<dbReference type="InterPro" id="IPR003737">
    <property type="entry name" value="GlcNAc_PI_deacetylase-related"/>
</dbReference>
<comment type="caution">
    <text evidence="1">The sequence shown here is derived from an EMBL/GenBank/DDBJ whole genome shotgun (WGS) entry which is preliminary data.</text>
</comment>
<dbReference type="PANTHER" id="PTHR12993">
    <property type="entry name" value="N-ACETYLGLUCOSAMINYL-PHOSPHATIDYLINOSITOL DE-N-ACETYLASE-RELATED"/>
    <property type="match status" value="1"/>
</dbReference>
<dbReference type="Proteomes" id="UP001254608">
    <property type="component" value="Unassembled WGS sequence"/>
</dbReference>
<dbReference type="PANTHER" id="PTHR12993:SF29">
    <property type="entry name" value="BLR3841 PROTEIN"/>
    <property type="match status" value="1"/>
</dbReference>
<protein>
    <submittedName>
        <fullName evidence="1">PIG-L deacetylase family protein</fullName>
    </submittedName>
</protein>
<dbReference type="EMBL" id="JAVRIC010000003">
    <property type="protein sequence ID" value="MDT0496298.1"/>
    <property type="molecule type" value="Genomic_DNA"/>
</dbReference>
<keyword evidence="2" id="KW-1185">Reference proteome</keyword>
<organism evidence="1 2">
    <name type="scientific">Banduia mediterranea</name>
    <dbReference type="NCBI Taxonomy" id="3075609"/>
    <lineage>
        <taxon>Bacteria</taxon>
        <taxon>Pseudomonadati</taxon>
        <taxon>Pseudomonadota</taxon>
        <taxon>Gammaproteobacteria</taxon>
        <taxon>Nevskiales</taxon>
        <taxon>Algiphilaceae</taxon>
        <taxon>Banduia</taxon>
    </lineage>
</organism>
<gene>
    <name evidence="1" type="ORF">RM530_02805</name>
</gene>
<dbReference type="Pfam" id="PF02585">
    <property type="entry name" value="PIG-L"/>
    <property type="match status" value="1"/>
</dbReference>
<accession>A0ABU2WEK2</accession>
<reference evidence="1 2" key="1">
    <citation type="submission" date="2023-09" db="EMBL/GenBank/DDBJ databases">
        <authorList>
            <person name="Rey-Velasco X."/>
        </authorList>
    </citation>
    <scope>NUCLEOTIDE SEQUENCE [LARGE SCALE GENOMIC DNA]</scope>
    <source>
        <strain evidence="1 2">W345</strain>
    </source>
</reference>
<dbReference type="Gene3D" id="3.40.50.10320">
    <property type="entry name" value="LmbE-like"/>
    <property type="match status" value="1"/>
</dbReference>
<name>A0ABU2WEK2_9GAMM</name>
<evidence type="ECO:0000313" key="1">
    <source>
        <dbReference type="EMBL" id="MDT0496298.1"/>
    </source>
</evidence>
<dbReference type="InterPro" id="IPR024078">
    <property type="entry name" value="LmbE-like_dom_sf"/>
</dbReference>
<sequence>MDAVALRVPAGEAPHAGEGREIVGEGTPEAAWRSWRGLAQLSRAGLDELVPPGRRTVIVAPHPDDEVLGAGGLLSALAERRREVLIVGVTEGEGSHPGSALWHAKALAARRGAERSEGLQALGLAAGIDRLGYADGQLASDIPGLARRLGETLRQDDVVFATWACDGHPDHEAVGQAAARACAARGARLLQMPVWMWHWAQPGSERVPWQRAIRFELGDAALARKRAAIACHRSQLEADATRGAPPILGTAALARWLRPYEVFFT</sequence>
<dbReference type="SUPFAM" id="SSF102588">
    <property type="entry name" value="LmbE-like"/>
    <property type="match status" value="1"/>
</dbReference>
<proteinExistence type="predicted"/>
<evidence type="ECO:0000313" key="2">
    <source>
        <dbReference type="Proteomes" id="UP001254608"/>
    </source>
</evidence>